<dbReference type="Proteomes" id="UP000188937">
    <property type="component" value="Chromosome"/>
</dbReference>
<organism evidence="2 3">
    <name type="scientific">Acetobacter aceti</name>
    <dbReference type="NCBI Taxonomy" id="435"/>
    <lineage>
        <taxon>Bacteria</taxon>
        <taxon>Pseudomonadati</taxon>
        <taxon>Pseudomonadota</taxon>
        <taxon>Alphaproteobacteria</taxon>
        <taxon>Acetobacterales</taxon>
        <taxon>Acetobacteraceae</taxon>
        <taxon>Acetobacter</taxon>
        <taxon>Acetobacter subgen. Acetobacter</taxon>
    </lineage>
</organism>
<feature type="compositionally biased region" description="Basic residues" evidence="1">
    <location>
        <begin position="1"/>
        <end position="12"/>
    </location>
</feature>
<feature type="region of interest" description="Disordered" evidence="1">
    <location>
        <begin position="1"/>
        <end position="32"/>
    </location>
</feature>
<proteinExistence type="predicted"/>
<reference evidence="2 3" key="1">
    <citation type="submission" date="2016-03" db="EMBL/GenBank/DDBJ databases">
        <title>Acetic acid bacteria sequencing.</title>
        <authorList>
            <person name="Brandt J."/>
            <person name="Jakob F."/>
            <person name="Vogel R.F."/>
        </authorList>
    </citation>
    <scope>NUCLEOTIDE SEQUENCE [LARGE SCALE GENOMIC DNA]</scope>
    <source>
        <strain evidence="2 3">TMW2.1153</strain>
    </source>
</reference>
<gene>
    <name evidence="2" type="ORF">A0U92_13510</name>
</gene>
<evidence type="ECO:0000313" key="2">
    <source>
        <dbReference type="EMBL" id="AQS85622.1"/>
    </source>
</evidence>
<evidence type="ECO:0000313" key="3">
    <source>
        <dbReference type="Proteomes" id="UP000188937"/>
    </source>
</evidence>
<protein>
    <submittedName>
        <fullName evidence="2">Uncharacterized protein</fullName>
    </submittedName>
</protein>
<dbReference type="KEGG" id="aace:A0U92_13510"/>
<evidence type="ECO:0000256" key="1">
    <source>
        <dbReference type="SAM" id="MobiDB-lite"/>
    </source>
</evidence>
<dbReference type="EMBL" id="CP014692">
    <property type="protein sequence ID" value="AQS85622.1"/>
    <property type="molecule type" value="Genomic_DNA"/>
</dbReference>
<sequence length="86" mass="10299">MSQKAHSHLKKAKLPDIIQRGHHHCNKDKHDRSRWIDDRKAIRLYSGLPIVRMPPMKSDIWVQAIGHDFPPRREEEKDMNQDCFYL</sequence>
<dbReference type="AlphaFoldDB" id="A0A1U9KII0"/>
<accession>A0A1U9KII0</accession>
<name>A0A1U9KII0_ACEAC</name>
<keyword evidence="3" id="KW-1185">Reference proteome</keyword>